<evidence type="ECO:0000256" key="1">
    <source>
        <dbReference type="SAM" id="MobiDB-lite"/>
    </source>
</evidence>
<gene>
    <name evidence="2" type="ORF">EYF80_051775</name>
</gene>
<protein>
    <submittedName>
        <fullName evidence="2">Uncharacterized protein</fullName>
    </submittedName>
</protein>
<feature type="compositionally biased region" description="Basic and acidic residues" evidence="1">
    <location>
        <begin position="11"/>
        <end position="23"/>
    </location>
</feature>
<keyword evidence="3" id="KW-1185">Reference proteome</keyword>
<evidence type="ECO:0000313" key="3">
    <source>
        <dbReference type="Proteomes" id="UP000314294"/>
    </source>
</evidence>
<sequence length="173" mass="18727">MANCSATPGERSNHGAGEDESRQNHGGRCSIRVLGESLIHHHLLPRHHPTGSRVAVGAEVGGRRGAGGFGPTFPLDEVGDPALSQGGGLGHMVPHRLRDPWRQRGRAQSVNFELGAFKSQFNNTNKAKRKLPFKEDRASAANSWMPTLFLESAGDFPDFGIISLSLNFTCKTF</sequence>
<dbReference type="AlphaFoldDB" id="A0A4Z2FAY0"/>
<reference evidence="2 3" key="1">
    <citation type="submission" date="2019-03" db="EMBL/GenBank/DDBJ databases">
        <title>First draft genome of Liparis tanakae, snailfish: a comprehensive survey of snailfish specific genes.</title>
        <authorList>
            <person name="Kim W."/>
            <person name="Song I."/>
            <person name="Jeong J.-H."/>
            <person name="Kim D."/>
            <person name="Kim S."/>
            <person name="Ryu S."/>
            <person name="Song J.Y."/>
            <person name="Lee S.K."/>
        </authorList>
    </citation>
    <scope>NUCLEOTIDE SEQUENCE [LARGE SCALE GENOMIC DNA]</scope>
    <source>
        <tissue evidence="2">Muscle</tissue>
    </source>
</reference>
<evidence type="ECO:0000313" key="2">
    <source>
        <dbReference type="EMBL" id="TNN38060.1"/>
    </source>
</evidence>
<proteinExistence type="predicted"/>
<name>A0A4Z2FAY0_9TELE</name>
<feature type="region of interest" description="Disordered" evidence="1">
    <location>
        <begin position="1"/>
        <end position="26"/>
    </location>
</feature>
<dbReference type="Proteomes" id="UP000314294">
    <property type="component" value="Unassembled WGS sequence"/>
</dbReference>
<comment type="caution">
    <text evidence="2">The sequence shown here is derived from an EMBL/GenBank/DDBJ whole genome shotgun (WGS) entry which is preliminary data.</text>
</comment>
<accession>A0A4Z2FAY0</accession>
<organism evidence="2 3">
    <name type="scientific">Liparis tanakae</name>
    <name type="common">Tanaka's snailfish</name>
    <dbReference type="NCBI Taxonomy" id="230148"/>
    <lineage>
        <taxon>Eukaryota</taxon>
        <taxon>Metazoa</taxon>
        <taxon>Chordata</taxon>
        <taxon>Craniata</taxon>
        <taxon>Vertebrata</taxon>
        <taxon>Euteleostomi</taxon>
        <taxon>Actinopterygii</taxon>
        <taxon>Neopterygii</taxon>
        <taxon>Teleostei</taxon>
        <taxon>Neoteleostei</taxon>
        <taxon>Acanthomorphata</taxon>
        <taxon>Eupercaria</taxon>
        <taxon>Perciformes</taxon>
        <taxon>Cottioidei</taxon>
        <taxon>Cottales</taxon>
        <taxon>Liparidae</taxon>
        <taxon>Liparis</taxon>
    </lineage>
</organism>
<dbReference type="EMBL" id="SRLO01001411">
    <property type="protein sequence ID" value="TNN38060.1"/>
    <property type="molecule type" value="Genomic_DNA"/>
</dbReference>